<organism evidence="2">
    <name type="scientific">Arundo donax</name>
    <name type="common">Giant reed</name>
    <name type="synonym">Donax arundinaceus</name>
    <dbReference type="NCBI Taxonomy" id="35708"/>
    <lineage>
        <taxon>Eukaryota</taxon>
        <taxon>Viridiplantae</taxon>
        <taxon>Streptophyta</taxon>
        <taxon>Embryophyta</taxon>
        <taxon>Tracheophyta</taxon>
        <taxon>Spermatophyta</taxon>
        <taxon>Magnoliopsida</taxon>
        <taxon>Liliopsida</taxon>
        <taxon>Poales</taxon>
        <taxon>Poaceae</taxon>
        <taxon>PACMAD clade</taxon>
        <taxon>Arundinoideae</taxon>
        <taxon>Arundineae</taxon>
        <taxon>Arundo</taxon>
    </lineage>
</organism>
<keyword evidence="1" id="KW-0472">Membrane</keyword>
<evidence type="ECO:0000313" key="2">
    <source>
        <dbReference type="EMBL" id="JAD34466.1"/>
    </source>
</evidence>
<dbReference type="AlphaFoldDB" id="A0A0A8Z6N6"/>
<keyword evidence="1" id="KW-0812">Transmembrane</keyword>
<evidence type="ECO:0000256" key="1">
    <source>
        <dbReference type="SAM" id="Phobius"/>
    </source>
</evidence>
<reference evidence="2" key="1">
    <citation type="submission" date="2014-09" db="EMBL/GenBank/DDBJ databases">
        <authorList>
            <person name="Magalhaes I.L.F."/>
            <person name="Oliveira U."/>
            <person name="Santos F.R."/>
            <person name="Vidigal T.H.D.A."/>
            <person name="Brescovit A.D."/>
            <person name="Santos A.J."/>
        </authorList>
    </citation>
    <scope>NUCLEOTIDE SEQUENCE</scope>
    <source>
        <tissue evidence="2">Shoot tissue taken approximately 20 cm above the soil surface</tissue>
    </source>
</reference>
<dbReference type="EMBL" id="GBRH01263429">
    <property type="protein sequence ID" value="JAD34466.1"/>
    <property type="molecule type" value="Transcribed_RNA"/>
</dbReference>
<keyword evidence="1" id="KW-1133">Transmembrane helix</keyword>
<protein>
    <submittedName>
        <fullName evidence="2">Uncharacterized protein</fullName>
    </submittedName>
</protein>
<name>A0A0A8Z6N6_ARUDO</name>
<proteinExistence type="predicted"/>
<reference evidence="2" key="2">
    <citation type="journal article" date="2015" name="Data Brief">
        <title>Shoot transcriptome of the giant reed, Arundo donax.</title>
        <authorList>
            <person name="Barrero R.A."/>
            <person name="Guerrero F.D."/>
            <person name="Moolhuijzen P."/>
            <person name="Goolsby J.A."/>
            <person name="Tidwell J."/>
            <person name="Bellgard S.E."/>
            <person name="Bellgard M.I."/>
        </authorList>
    </citation>
    <scope>NUCLEOTIDE SEQUENCE</scope>
    <source>
        <tissue evidence="2">Shoot tissue taken approximately 20 cm above the soil surface</tissue>
    </source>
</reference>
<sequence length="90" mass="10394">MTACVRAQQRPRTCRCRRRLGGRTCRGEAGVHVGARRRGGRSYGHHLKLLVIPLPRLFFLPIMLFLRHLPAAVARRQRRRRGEGERNQTA</sequence>
<accession>A0A0A8Z6N6</accession>
<feature type="transmembrane region" description="Helical" evidence="1">
    <location>
        <begin position="57"/>
        <end position="74"/>
    </location>
</feature>